<feature type="domain" description="ABC transporter" evidence="8">
    <location>
        <begin position="7"/>
        <end position="254"/>
    </location>
</feature>
<gene>
    <name evidence="9" type="ORF">EDD52_10777</name>
</gene>
<dbReference type="InterPro" id="IPR013563">
    <property type="entry name" value="Oligopep_ABC_C"/>
</dbReference>
<keyword evidence="6 9" id="KW-0067">ATP-binding</keyword>
<accession>A0A4R3JC55</accession>
<evidence type="ECO:0000256" key="1">
    <source>
        <dbReference type="ARBA" id="ARBA00004417"/>
    </source>
</evidence>
<evidence type="ECO:0000313" key="10">
    <source>
        <dbReference type="Proteomes" id="UP000295696"/>
    </source>
</evidence>
<dbReference type="EMBL" id="SLZU01000007">
    <property type="protein sequence ID" value="TCS63244.1"/>
    <property type="molecule type" value="Genomic_DNA"/>
</dbReference>
<protein>
    <submittedName>
        <fullName evidence="9">Peptide/nickel transport system ATP-binding protein/oligopeptide transport system ATP-binding protein</fullName>
    </submittedName>
</protein>
<dbReference type="CDD" id="cd03257">
    <property type="entry name" value="ABC_NikE_OppD_transporters"/>
    <property type="match status" value="1"/>
</dbReference>
<dbReference type="PROSITE" id="PS50893">
    <property type="entry name" value="ABC_TRANSPORTER_2"/>
    <property type="match status" value="1"/>
</dbReference>
<dbReference type="InterPro" id="IPR017871">
    <property type="entry name" value="ABC_transporter-like_CS"/>
</dbReference>
<dbReference type="InterPro" id="IPR003593">
    <property type="entry name" value="AAA+_ATPase"/>
</dbReference>
<evidence type="ECO:0000313" key="9">
    <source>
        <dbReference type="EMBL" id="TCS63244.1"/>
    </source>
</evidence>
<evidence type="ECO:0000256" key="3">
    <source>
        <dbReference type="ARBA" id="ARBA00022448"/>
    </source>
</evidence>
<dbReference type="InterPro" id="IPR003439">
    <property type="entry name" value="ABC_transporter-like_ATP-bd"/>
</dbReference>
<reference evidence="9 10" key="1">
    <citation type="submission" date="2019-03" db="EMBL/GenBank/DDBJ databases">
        <title>Genomic Encyclopedia of Type Strains, Phase IV (KMG-IV): sequencing the most valuable type-strain genomes for metagenomic binning, comparative biology and taxonomic classification.</title>
        <authorList>
            <person name="Goeker M."/>
        </authorList>
    </citation>
    <scope>NUCLEOTIDE SEQUENCE [LARGE SCALE GENOMIC DNA]</scope>
    <source>
        <strain evidence="9 10">DSM 104836</strain>
    </source>
</reference>
<dbReference type="GO" id="GO:0015833">
    <property type="term" value="P:peptide transport"/>
    <property type="evidence" value="ECO:0007669"/>
    <property type="project" value="InterPro"/>
</dbReference>
<dbReference type="Pfam" id="PF00005">
    <property type="entry name" value="ABC_tran"/>
    <property type="match status" value="1"/>
</dbReference>
<comment type="subcellular location">
    <subcellularLocation>
        <location evidence="1">Cell inner membrane</location>
        <topology evidence="1">Peripheral membrane protein</topology>
    </subcellularLocation>
</comment>
<keyword evidence="4" id="KW-1003">Cell membrane</keyword>
<evidence type="ECO:0000256" key="7">
    <source>
        <dbReference type="ARBA" id="ARBA00023136"/>
    </source>
</evidence>
<evidence type="ECO:0000256" key="4">
    <source>
        <dbReference type="ARBA" id="ARBA00022475"/>
    </source>
</evidence>
<dbReference type="PROSITE" id="PS00211">
    <property type="entry name" value="ABC_TRANSPORTER_1"/>
    <property type="match status" value="1"/>
</dbReference>
<evidence type="ECO:0000256" key="5">
    <source>
        <dbReference type="ARBA" id="ARBA00022741"/>
    </source>
</evidence>
<dbReference type="Gene3D" id="3.40.50.300">
    <property type="entry name" value="P-loop containing nucleotide triphosphate hydrolases"/>
    <property type="match status" value="1"/>
</dbReference>
<evidence type="ECO:0000259" key="8">
    <source>
        <dbReference type="PROSITE" id="PS50893"/>
    </source>
</evidence>
<dbReference type="PANTHER" id="PTHR43297">
    <property type="entry name" value="OLIGOPEPTIDE TRANSPORT ATP-BINDING PROTEIN APPD"/>
    <property type="match status" value="1"/>
</dbReference>
<dbReference type="NCBIfam" id="TIGR01727">
    <property type="entry name" value="oligo_HPY"/>
    <property type="match status" value="1"/>
</dbReference>
<dbReference type="SMART" id="SM00382">
    <property type="entry name" value="AAA"/>
    <property type="match status" value="1"/>
</dbReference>
<dbReference type="Proteomes" id="UP000295696">
    <property type="component" value="Unassembled WGS sequence"/>
</dbReference>
<dbReference type="AlphaFoldDB" id="A0A4R3JC55"/>
<comment type="similarity">
    <text evidence="2">Belongs to the ABC transporter superfamily.</text>
</comment>
<sequence length="332" mass="36604">MSVAPLLSVRGLEVRSGGVALVEAVELDLLKGQTHGLVGESGSGKSISAMAIMRLLDAAQFEVEAQHISFEGRELLRLDEGGMRHVRGAEISMIFQEPMTALNPVLPVGEQIAETLRVHQRLSRTAARKRALEMLDWVRIPAANRRIDEYPHQLSGGMRQRVMIAIAIACQPKLLIADEPTTALDVTIQAQILELLHDLQSELHMAILLITHDLGVVAGYADHVSVMYAGRIVETGTTEQIFDAPLHPYTEGLLRSHPPVDADLAELATIPGTVPEPHLRPEGCRFGPRCAHFREICDQADPRLMWFADHHRAACIRPRGYVVNDLLEVEHG</sequence>
<keyword evidence="5" id="KW-0547">Nucleotide-binding</keyword>
<evidence type="ECO:0000256" key="2">
    <source>
        <dbReference type="ARBA" id="ARBA00005417"/>
    </source>
</evidence>
<dbReference type="OrthoDB" id="9802264at2"/>
<dbReference type="InterPro" id="IPR050388">
    <property type="entry name" value="ABC_Ni/Peptide_Import"/>
</dbReference>
<organism evidence="9 10">
    <name type="scientific">Primorskyibacter sedentarius</name>
    <dbReference type="NCBI Taxonomy" id="745311"/>
    <lineage>
        <taxon>Bacteria</taxon>
        <taxon>Pseudomonadati</taxon>
        <taxon>Pseudomonadota</taxon>
        <taxon>Alphaproteobacteria</taxon>
        <taxon>Rhodobacterales</taxon>
        <taxon>Roseobacteraceae</taxon>
        <taxon>Primorskyibacter</taxon>
    </lineage>
</organism>
<evidence type="ECO:0000256" key="6">
    <source>
        <dbReference type="ARBA" id="ARBA00022840"/>
    </source>
</evidence>
<dbReference type="GO" id="GO:0016887">
    <property type="term" value="F:ATP hydrolysis activity"/>
    <property type="evidence" value="ECO:0007669"/>
    <property type="project" value="InterPro"/>
</dbReference>
<keyword evidence="3" id="KW-0813">Transport</keyword>
<dbReference type="GO" id="GO:0055085">
    <property type="term" value="P:transmembrane transport"/>
    <property type="evidence" value="ECO:0007669"/>
    <property type="project" value="UniProtKB-ARBA"/>
</dbReference>
<keyword evidence="10" id="KW-1185">Reference proteome</keyword>
<dbReference type="Pfam" id="PF08352">
    <property type="entry name" value="oligo_HPY"/>
    <property type="match status" value="1"/>
</dbReference>
<dbReference type="PANTHER" id="PTHR43297:SF2">
    <property type="entry name" value="DIPEPTIDE TRANSPORT ATP-BINDING PROTEIN DPPD"/>
    <property type="match status" value="1"/>
</dbReference>
<dbReference type="GO" id="GO:0005886">
    <property type="term" value="C:plasma membrane"/>
    <property type="evidence" value="ECO:0007669"/>
    <property type="project" value="UniProtKB-SubCell"/>
</dbReference>
<comment type="caution">
    <text evidence="9">The sequence shown here is derived from an EMBL/GenBank/DDBJ whole genome shotgun (WGS) entry which is preliminary data.</text>
</comment>
<dbReference type="GO" id="GO:0005524">
    <property type="term" value="F:ATP binding"/>
    <property type="evidence" value="ECO:0007669"/>
    <property type="project" value="UniProtKB-KW"/>
</dbReference>
<dbReference type="FunFam" id="3.40.50.300:FF:000016">
    <property type="entry name" value="Oligopeptide ABC transporter ATP-binding component"/>
    <property type="match status" value="1"/>
</dbReference>
<dbReference type="RefSeq" id="WP_132245071.1">
    <property type="nucleotide sequence ID" value="NZ_CBDUOC010000005.1"/>
</dbReference>
<name>A0A4R3JC55_9RHOB</name>
<proteinExistence type="inferred from homology"/>
<keyword evidence="7" id="KW-0472">Membrane</keyword>
<dbReference type="SUPFAM" id="SSF52540">
    <property type="entry name" value="P-loop containing nucleoside triphosphate hydrolases"/>
    <property type="match status" value="1"/>
</dbReference>
<dbReference type="InterPro" id="IPR027417">
    <property type="entry name" value="P-loop_NTPase"/>
</dbReference>